<dbReference type="Proteomes" id="UP000581688">
    <property type="component" value="Unassembled WGS sequence"/>
</dbReference>
<reference evidence="3 4" key="1">
    <citation type="submission" date="2020-08" db="EMBL/GenBank/DDBJ databases">
        <title>Genomic Encyclopedia of Type Strains, Phase IV (KMG-IV): sequencing the most valuable type-strain genomes for metagenomic binning, comparative biology and taxonomic classification.</title>
        <authorList>
            <person name="Goeker M."/>
        </authorList>
    </citation>
    <scope>NUCLEOTIDE SEQUENCE [LARGE SCALE GENOMIC DNA]</scope>
    <source>
        <strain evidence="3 4">DSM 19612</strain>
    </source>
</reference>
<feature type="signal peptide" evidence="1">
    <location>
        <begin position="1"/>
        <end position="27"/>
    </location>
</feature>
<feature type="chain" id="PRO_5032833794" evidence="1">
    <location>
        <begin position="28"/>
        <end position="196"/>
    </location>
</feature>
<keyword evidence="4" id="KW-1185">Reference proteome</keyword>
<dbReference type="SUPFAM" id="SSF54106">
    <property type="entry name" value="LysM domain"/>
    <property type="match status" value="3"/>
</dbReference>
<proteinExistence type="predicted"/>
<dbReference type="AlphaFoldDB" id="A0A841Q7Q1"/>
<dbReference type="Gene3D" id="3.10.350.10">
    <property type="entry name" value="LysM domain"/>
    <property type="match status" value="3"/>
</dbReference>
<name>A0A841Q7Q1_9BACI</name>
<dbReference type="Pfam" id="PF01476">
    <property type="entry name" value="LysM"/>
    <property type="match status" value="3"/>
</dbReference>
<evidence type="ECO:0000259" key="2">
    <source>
        <dbReference type="PROSITE" id="PS51782"/>
    </source>
</evidence>
<organism evidence="3 4">
    <name type="scientific">Salirhabdus euzebyi</name>
    <dbReference type="NCBI Taxonomy" id="394506"/>
    <lineage>
        <taxon>Bacteria</taxon>
        <taxon>Bacillati</taxon>
        <taxon>Bacillota</taxon>
        <taxon>Bacilli</taxon>
        <taxon>Bacillales</taxon>
        <taxon>Bacillaceae</taxon>
        <taxon>Salirhabdus</taxon>
    </lineage>
</organism>
<feature type="domain" description="LysM" evidence="2">
    <location>
        <begin position="86"/>
        <end position="131"/>
    </location>
</feature>
<feature type="domain" description="LysM" evidence="2">
    <location>
        <begin position="148"/>
        <end position="193"/>
    </location>
</feature>
<dbReference type="EMBL" id="JACHGH010000009">
    <property type="protein sequence ID" value="MBB6454461.1"/>
    <property type="molecule type" value="Genomic_DNA"/>
</dbReference>
<dbReference type="PANTHER" id="PTHR33734:SF22">
    <property type="entry name" value="MEMBRANE-BOUND LYTIC MUREIN TRANSGLYCOSYLASE D"/>
    <property type="match status" value="1"/>
</dbReference>
<dbReference type="PROSITE" id="PS51782">
    <property type="entry name" value="LYSM"/>
    <property type="match status" value="3"/>
</dbReference>
<feature type="domain" description="LysM" evidence="2">
    <location>
        <begin position="28"/>
        <end position="73"/>
    </location>
</feature>
<evidence type="ECO:0000256" key="1">
    <source>
        <dbReference type="SAM" id="SignalP"/>
    </source>
</evidence>
<protein>
    <submittedName>
        <fullName evidence="3">LysM repeat protein</fullName>
    </submittedName>
</protein>
<dbReference type="RefSeq" id="WP_174497055.1">
    <property type="nucleotide sequence ID" value="NZ_CADDWK010000011.1"/>
</dbReference>
<dbReference type="InterPro" id="IPR018392">
    <property type="entry name" value="LysM"/>
</dbReference>
<dbReference type="PANTHER" id="PTHR33734">
    <property type="entry name" value="LYSM DOMAIN-CONTAINING GPI-ANCHORED PROTEIN 2"/>
    <property type="match status" value="1"/>
</dbReference>
<comment type="caution">
    <text evidence="3">The sequence shown here is derived from an EMBL/GenBank/DDBJ whole genome shotgun (WGS) entry which is preliminary data.</text>
</comment>
<evidence type="ECO:0000313" key="4">
    <source>
        <dbReference type="Proteomes" id="UP000581688"/>
    </source>
</evidence>
<gene>
    <name evidence="3" type="ORF">HNQ94_002943</name>
</gene>
<dbReference type="SMART" id="SM00257">
    <property type="entry name" value="LysM"/>
    <property type="match status" value="3"/>
</dbReference>
<evidence type="ECO:0000313" key="3">
    <source>
        <dbReference type="EMBL" id="MBB6454461.1"/>
    </source>
</evidence>
<dbReference type="CDD" id="cd00118">
    <property type="entry name" value="LysM"/>
    <property type="match status" value="3"/>
</dbReference>
<accession>A0A841Q7Q1</accession>
<dbReference type="InterPro" id="IPR036779">
    <property type="entry name" value="LysM_dom_sf"/>
</dbReference>
<keyword evidence="1" id="KW-0732">Signal</keyword>
<sequence length="196" mass="21038">MKNNSKILATTVTVGLILGITGFSASAATETVDEGETLWGIAQEYDDLTTDELIELNSDLDPTAIPVGTEIMLDANNTNNNSEDMVTHTVQPGNTLLEIASVYDGVTLEDIYTLNEGIDPYNLTIGSEVVVVDYTGESNNSSTGDQLVYHTVQPGNTFNKIAAVYDNVTVDELIEANPNVNMYSLEIGSEIAIPLD</sequence>